<dbReference type="AlphaFoldDB" id="A0A4D6H839"/>
<dbReference type="KEGG" id="hsn:DV733_01125"/>
<keyword evidence="2" id="KW-1185">Reference proteome</keyword>
<dbReference type="Proteomes" id="UP000296706">
    <property type="component" value="Chromosome"/>
</dbReference>
<name>A0A4D6H839_9EURY</name>
<dbReference type="OrthoDB" id="304881at2157"/>
<sequence>MHSDHVGSDWTVEWATPTPGGDGYLDNLVLSRNQARAYGDELVMSLRVDEEMLQERGIDPTEPFAWKIEDSELLTKQISRQAFETVAESDRDDAGYASEVLDYRARRRISDTR</sequence>
<reference evidence="1 2" key="1">
    <citation type="journal article" date="2019" name="Nat. Commun.">
        <title>A new type of DNA phosphorothioation-based antiviral system in archaea.</title>
        <authorList>
            <person name="Xiong L."/>
            <person name="Liu S."/>
            <person name="Chen S."/>
            <person name="Xiao Y."/>
            <person name="Zhu B."/>
            <person name="Gao Y."/>
            <person name="Zhang Y."/>
            <person name="Chen B."/>
            <person name="Luo J."/>
            <person name="Deng Z."/>
            <person name="Chen X."/>
            <person name="Wang L."/>
            <person name="Chen S."/>
        </authorList>
    </citation>
    <scope>NUCLEOTIDE SEQUENCE [LARGE SCALE GENOMIC DNA]</scope>
    <source>
        <strain evidence="1 2">CBA1105</strain>
    </source>
</reference>
<evidence type="ECO:0000313" key="1">
    <source>
        <dbReference type="EMBL" id="QCC49910.1"/>
    </source>
</evidence>
<proteinExistence type="predicted"/>
<organism evidence="1 2">
    <name type="scientific">Halapricum salinum</name>
    <dbReference type="NCBI Taxonomy" id="1457250"/>
    <lineage>
        <taxon>Archaea</taxon>
        <taxon>Methanobacteriati</taxon>
        <taxon>Methanobacteriota</taxon>
        <taxon>Stenosarchaea group</taxon>
        <taxon>Halobacteria</taxon>
        <taxon>Halobacteriales</taxon>
        <taxon>Haloarculaceae</taxon>
        <taxon>Halapricum</taxon>
    </lineage>
</organism>
<dbReference type="STRING" id="1457250.GCA_000755225_02518"/>
<protein>
    <submittedName>
        <fullName evidence="1">Uncharacterized protein</fullName>
    </submittedName>
</protein>
<gene>
    <name evidence="1" type="ORF">DV733_01125</name>
</gene>
<dbReference type="EMBL" id="CP031310">
    <property type="protein sequence ID" value="QCC49910.1"/>
    <property type="molecule type" value="Genomic_DNA"/>
</dbReference>
<accession>A0A4D6H839</accession>
<dbReference type="GeneID" id="76631024"/>
<evidence type="ECO:0000313" key="2">
    <source>
        <dbReference type="Proteomes" id="UP000296706"/>
    </source>
</evidence>
<dbReference type="RefSeq" id="WP_049993351.1">
    <property type="nucleotide sequence ID" value="NZ_CP031310.1"/>
</dbReference>